<comment type="caution">
    <text evidence="1">The sequence shown here is derived from an EMBL/GenBank/DDBJ whole genome shotgun (WGS) entry which is preliminary data.</text>
</comment>
<dbReference type="Proteomes" id="UP001293254">
    <property type="component" value="Unassembled WGS sequence"/>
</dbReference>
<evidence type="ECO:0008006" key="3">
    <source>
        <dbReference type="Google" id="ProtNLM"/>
    </source>
</evidence>
<dbReference type="AlphaFoldDB" id="A0AAE1YMY1"/>
<protein>
    <recommendedName>
        <fullName evidence="3">BHLH domain-containing protein</fullName>
    </recommendedName>
</protein>
<evidence type="ECO:0000313" key="1">
    <source>
        <dbReference type="EMBL" id="KAK4432972.1"/>
    </source>
</evidence>
<evidence type="ECO:0000313" key="2">
    <source>
        <dbReference type="Proteomes" id="UP001293254"/>
    </source>
</evidence>
<accession>A0AAE1YMY1</accession>
<proteinExistence type="predicted"/>
<organism evidence="1 2">
    <name type="scientific">Sesamum alatum</name>
    <dbReference type="NCBI Taxonomy" id="300844"/>
    <lineage>
        <taxon>Eukaryota</taxon>
        <taxon>Viridiplantae</taxon>
        <taxon>Streptophyta</taxon>
        <taxon>Embryophyta</taxon>
        <taxon>Tracheophyta</taxon>
        <taxon>Spermatophyta</taxon>
        <taxon>Magnoliopsida</taxon>
        <taxon>eudicotyledons</taxon>
        <taxon>Gunneridae</taxon>
        <taxon>Pentapetalae</taxon>
        <taxon>asterids</taxon>
        <taxon>lamiids</taxon>
        <taxon>Lamiales</taxon>
        <taxon>Pedaliaceae</taxon>
        <taxon>Sesamum</taxon>
    </lineage>
</organism>
<gene>
    <name evidence="1" type="ORF">Salat_1059400</name>
</gene>
<keyword evidence="2" id="KW-1185">Reference proteome</keyword>
<dbReference type="EMBL" id="JACGWO010000003">
    <property type="protein sequence ID" value="KAK4432972.1"/>
    <property type="molecule type" value="Genomic_DNA"/>
</dbReference>
<name>A0AAE1YMY1_9LAMI</name>
<sequence>MLEEVIEYMRQLQAQVLTMGRMKMSSMMLPLAMQQQLSDVYDASRGNEHWHGDGDVSRDMNAISQLGGVPSVIPPTAPLMPVPLWDKPGIVCQRRWVHHSQTLLSTFLACQSQVLLYNYHYYL</sequence>
<reference evidence="1" key="1">
    <citation type="submission" date="2020-06" db="EMBL/GenBank/DDBJ databases">
        <authorList>
            <person name="Li T."/>
            <person name="Hu X."/>
            <person name="Zhang T."/>
            <person name="Song X."/>
            <person name="Zhang H."/>
            <person name="Dai N."/>
            <person name="Sheng W."/>
            <person name="Hou X."/>
            <person name="Wei L."/>
        </authorList>
    </citation>
    <scope>NUCLEOTIDE SEQUENCE</scope>
    <source>
        <strain evidence="1">3651</strain>
        <tissue evidence="1">Leaf</tissue>
    </source>
</reference>
<reference evidence="1" key="2">
    <citation type="journal article" date="2024" name="Plant">
        <title>Genomic evolution and insights into agronomic trait innovations of Sesamum species.</title>
        <authorList>
            <person name="Miao H."/>
            <person name="Wang L."/>
            <person name="Qu L."/>
            <person name="Liu H."/>
            <person name="Sun Y."/>
            <person name="Le M."/>
            <person name="Wang Q."/>
            <person name="Wei S."/>
            <person name="Zheng Y."/>
            <person name="Lin W."/>
            <person name="Duan Y."/>
            <person name="Cao H."/>
            <person name="Xiong S."/>
            <person name="Wang X."/>
            <person name="Wei L."/>
            <person name="Li C."/>
            <person name="Ma Q."/>
            <person name="Ju M."/>
            <person name="Zhao R."/>
            <person name="Li G."/>
            <person name="Mu C."/>
            <person name="Tian Q."/>
            <person name="Mei H."/>
            <person name="Zhang T."/>
            <person name="Gao T."/>
            <person name="Zhang H."/>
        </authorList>
    </citation>
    <scope>NUCLEOTIDE SEQUENCE</scope>
    <source>
        <strain evidence="1">3651</strain>
    </source>
</reference>